<protein>
    <submittedName>
        <fullName evidence="1">DUF6527 family protein</fullName>
    </submittedName>
</protein>
<name>A0ACD4NJ14_9HYPH</name>
<keyword evidence="2" id="KW-1185">Reference proteome</keyword>
<reference evidence="1" key="1">
    <citation type="submission" date="2022-11" db="EMBL/GenBank/DDBJ databases">
        <title>beta-Carotene-producing bacterium, Jeongeuplla avenae sp. nov., alleviates the salt stress of Arabidopsis seedlings.</title>
        <authorList>
            <person name="Jiang L."/>
            <person name="Lee J."/>
        </authorList>
    </citation>
    <scope>NUCLEOTIDE SEQUENCE</scope>
    <source>
        <strain evidence="1">DY_R2A_6</strain>
    </source>
</reference>
<evidence type="ECO:0000313" key="1">
    <source>
        <dbReference type="EMBL" id="WAJ26832.1"/>
    </source>
</evidence>
<gene>
    <name evidence="1" type="ORF">OXU80_18450</name>
</gene>
<evidence type="ECO:0000313" key="2">
    <source>
        <dbReference type="Proteomes" id="UP001163223"/>
    </source>
</evidence>
<organism evidence="1 2">
    <name type="scientific">Antarcticirhabdus aurantiaca</name>
    <dbReference type="NCBI Taxonomy" id="2606717"/>
    <lineage>
        <taxon>Bacteria</taxon>
        <taxon>Pseudomonadati</taxon>
        <taxon>Pseudomonadota</taxon>
        <taxon>Alphaproteobacteria</taxon>
        <taxon>Hyphomicrobiales</taxon>
        <taxon>Aurantimonadaceae</taxon>
        <taxon>Antarcticirhabdus</taxon>
    </lineage>
</organism>
<dbReference type="Proteomes" id="UP001163223">
    <property type="component" value="Chromosome"/>
</dbReference>
<accession>A0ACD4NJ14</accession>
<proteinExistence type="predicted"/>
<dbReference type="EMBL" id="CP113520">
    <property type="protein sequence ID" value="WAJ26832.1"/>
    <property type="molecule type" value="Genomic_DNA"/>
</dbReference>
<sequence length="133" mass="14398">MAARGVLRTTDDGRLLFHCPGCDALHGIGVGEGAGPRWMWNGSFERPTFTPSVMVQGVQPLTDEEHARVMAGETIEPRPLVCHSFVMVGRMHFLDDCTHALAGETVDLPRLDIGHDGMSHFSASSDAAERDIG</sequence>